<accession>A0A2N3IBS9</accession>
<dbReference type="EMBL" id="MVDE01000007">
    <property type="protein sequence ID" value="PKQ67771.1"/>
    <property type="molecule type" value="Genomic_DNA"/>
</dbReference>
<reference evidence="5 6" key="1">
    <citation type="journal article" date="2017" name="Front. Microbiol.">
        <title>Labilibaculum manganireducens gen. nov., sp. nov. and Labilibaculum filiforme sp. nov., Novel Bacteroidetes Isolated from Subsurface Sediments of the Baltic Sea.</title>
        <authorList>
            <person name="Vandieken V."/>
            <person name="Marshall I.P."/>
            <person name="Niemann H."/>
            <person name="Engelen B."/>
            <person name="Cypionka H."/>
        </authorList>
    </citation>
    <scope>NUCLEOTIDE SEQUENCE [LARGE SCALE GENOMIC DNA]</scope>
    <source>
        <strain evidence="5 6">59.10-2M</strain>
    </source>
</reference>
<dbReference type="GO" id="GO:0004674">
    <property type="term" value="F:protein serine/threonine kinase activity"/>
    <property type="evidence" value="ECO:0007669"/>
    <property type="project" value="TreeGrafter"/>
</dbReference>
<organism evidence="5 6">
    <name type="scientific">Labilibaculum manganireducens</name>
    <dbReference type="NCBI Taxonomy" id="1940525"/>
    <lineage>
        <taxon>Bacteria</taxon>
        <taxon>Pseudomonadati</taxon>
        <taxon>Bacteroidota</taxon>
        <taxon>Bacteroidia</taxon>
        <taxon>Marinilabiliales</taxon>
        <taxon>Marinifilaceae</taxon>
        <taxon>Labilibaculum</taxon>
    </lineage>
</organism>
<comment type="caution">
    <text evidence="5">The sequence shown here is derived from an EMBL/GenBank/DDBJ whole genome shotgun (WGS) entry which is preliminary data.</text>
</comment>
<dbReference type="AlphaFoldDB" id="A0A2N3IBS9"/>
<keyword evidence="2" id="KW-0808">Transferase</keyword>
<evidence type="ECO:0000256" key="1">
    <source>
        <dbReference type="ARBA" id="ARBA00010164"/>
    </source>
</evidence>
<evidence type="ECO:0000256" key="2">
    <source>
        <dbReference type="ARBA" id="ARBA00022679"/>
    </source>
</evidence>
<gene>
    <name evidence="5" type="ORF">BZG01_06895</name>
</gene>
<protein>
    <submittedName>
        <fullName evidence="5">Toxin HipA</fullName>
    </submittedName>
</protein>
<dbReference type="InterPro" id="IPR052028">
    <property type="entry name" value="HipA_Ser/Thr_kinase"/>
</dbReference>
<dbReference type="Proteomes" id="UP000233618">
    <property type="component" value="Unassembled WGS sequence"/>
</dbReference>
<dbReference type="PANTHER" id="PTHR37419">
    <property type="entry name" value="SERINE/THREONINE-PROTEIN KINASE TOXIN HIPA"/>
    <property type="match status" value="1"/>
</dbReference>
<keyword evidence="6" id="KW-1185">Reference proteome</keyword>
<dbReference type="InterPro" id="IPR012893">
    <property type="entry name" value="HipA-like_C"/>
</dbReference>
<sequence length="319" mass="36761">MQTNTCLYCYKPLQEGQIDLHPACCKKIFNTRLVPQLEYTEEQMLELADQVIKSQIAVTGVQPKLSLEIAKNPENHKERRFTIVGLWGGYILKPPTKQFPNLPELEDLTMNLATLSKIETVPHSLIRLKNGRLAYITKRIDRVEGRKIHMEDMCQLTERLTEFKYRGSYEQIGKAIAKYSANPGLDLVNFFEQVLFSFLTGNADMHLKNFSLINNPALGYILTPAYDMLSTALVMENDDEDLALTLNAKKKKIKRTDFISAFNLFEIPKKTQDNIFAKFEKTIPSWFDLIESSFLPLKMKEAYTALIQDRARRLNLKIE</sequence>
<dbReference type="PANTHER" id="PTHR37419:SF1">
    <property type="entry name" value="SERINE_THREONINE-PROTEIN KINASE TOXIN HIPA"/>
    <property type="match status" value="1"/>
</dbReference>
<proteinExistence type="inferred from homology"/>
<evidence type="ECO:0000313" key="6">
    <source>
        <dbReference type="Proteomes" id="UP000233618"/>
    </source>
</evidence>
<feature type="domain" description="HipA-like C-terminal" evidence="4">
    <location>
        <begin position="57"/>
        <end position="285"/>
    </location>
</feature>
<name>A0A2N3IBS9_9BACT</name>
<dbReference type="GO" id="GO:0005829">
    <property type="term" value="C:cytosol"/>
    <property type="evidence" value="ECO:0007669"/>
    <property type="project" value="TreeGrafter"/>
</dbReference>
<dbReference type="Gene3D" id="1.10.1070.20">
    <property type="match status" value="1"/>
</dbReference>
<evidence type="ECO:0000256" key="3">
    <source>
        <dbReference type="ARBA" id="ARBA00022777"/>
    </source>
</evidence>
<dbReference type="Pfam" id="PF07804">
    <property type="entry name" value="HipA_C"/>
    <property type="match status" value="1"/>
</dbReference>
<evidence type="ECO:0000259" key="4">
    <source>
        <dbReference type="Pfam" id="PF07804"/>
    </source>
</evidence>
<comment type="similarity">
    <text evidence="1">Belongs to the HipA Ser/Thr kinase family.</text>
</comment>
<dbReference type="RefSeq" id="WP_101309081.1">
    <property type="nucleotide sequence ID" value="NZ_MVDE01000007.1"/>
</dbReference>
<evidence type="ECO:0000313" key="5">
    <source>
        <dbReference type="EMBL" id="PKQ67771.1"/>
    </source>
</evidence>
<keyword evidence="3" id="KW-0418">Kinase</keyword>